<evidence type="ECO:0000313" key="1">
    <source>
        <dbReference type="EMBL" id="PIA30843.1"/>
    </source>
</evidence>
<accession>A0A2G5CHU3</accession>
<reference evidence="1 2" key="1">
    <citation type="submission" date="2017-09" db="EMBL/GenBank/DDBJ databases">
        <title>WGS assembly of Aquilegia coerulea Goldsmith.</title>
        <authorList>
            <person name="Hodges S."/>
            <person name="Kramer E."/>
            <person name="Nordborg M."/>
            <person name="Tomkins J."/>
            <person name="Borevitz J."/>
            <person name="Derieg N."/>
            <person name="Yan J."/>
            <person name="Mihaltcheva S."/>
            <person name="Hayes R.D."/>
            <person name="Rokhsar D."/>
        </authorList>
    </citation>
    <scope>NUCLEOTIDE SEQUENCE [LARGE SCALE GENOMIC DNA]</scope>
    <source>
        <strain evidence="2">cv. Goldsmith</strain>
    </source>
</reference>
<proteinExistence type="predicted"/>
<keyword evidence="2" id="KW-1185">Reference proteome</keyword>
<gene>
    <name evidence="1" type="ORF">AQUCO_05400145v1</name>
</gene>
<dbReference type="AlphaFoldDB" id="A0A2G5CHU3"/>
<dbReference type="Proteomes" id="UP000230069">
    <property type="component" value="Unassembled WGS sequence"/>
</dbReference>
<dbReference type="InParanoid" id="A0A2G5CHU3"/>
<dbReference type="EMBL" id="KZ305071">
    <property type="protein sequence ID" value="PIA30843.1"/>
    <property type="molecule type" value="Genomic_DNA"/>
</dbReference>
<sequence>MQVLPLLQAIVTGHKKVCNTRRFGMQRQHLCPPADLSKSFQLPGLGIIEDLLLLLEEMGCSSTFVYIAVLSVMFSL</sequence>
<evidence type="ECO:0000313" key="2">
    <source>
        <dbReference type="Proteomes" id="UP000230069"/>
    </source>
</evidence>
<name>A0A2G5CHU3_AQUCA</name>
<organism evidence="1 2">
    <name type="scientific">Aquilegia coerulea</name>
    <name type="common">Rocky mountain columbine</name>
    <dbReference type="NCBI Taxonomy" id="218851"/>
    <lineage>
        <taxon>Eukaryota</taxon>
        <taxon>Viridiplantae</taxon>
        <taxon>Streptophyta</taxon>
        <taxon>Embryophyta</taxon>
        <taxon>Tracheophyta</taxon>
        <taxon>Spermatophyta</taxon>
        <taxon>Magnoliopsida</taxon>
        <taxon>Ranunculales</taxon>
        <taxon>Ranunculaceae</taxon>
        <taxon>Thalictroideae</taxon>
        <taxon>Aquilegia</taxon>
    </lineage>
</organism>
<protein>
    <submittedName>
        <fullName evidence="1">Uncharacterized protein</fullName>
    </submittedName>
</protein>